<feature type="domain" description="Xaa-Pro dipeptidyl-peptidase-like" evidence="1">
    <location>
        <begin position="27"/>
        <end position="141"/>
    </location>
</feature>
<protein>
    <submittedName>
        <fullName evidence="2">Alpha/beta fold hydrolase</fullName>
    </submittedName>
</protein>
<accession>A0A6N6VHN7</accession>
<organism evidence="2 3">
    <name type="scientific">Parvibaculum sedimenti</name>
    <dbReference type="NCBI Taxonomy" id="2608632"/>
    <lineage>
        <taxon>Bacteria</taxon>
        <taxon>Pseudomonadati</taxon>
        <taxon>Pseudomonadota</taxon>
        <taxon>Alphaproteobacteria</taxon>
        <taxon>Hyphomicrobiales</taxon>
        <taxon>Parvibaculaceae</taxon>
        <taxon>Parvibaculum</taxon>
    </lineage>
</organism>
<dbReference type="RefSeq" id="WP_152215902.1">
    <property type="nucleotide sequence ID" value="NZ_JBAQYD010000142.1"/>
</dbReference>
<dbReference type="PANTHER" id="PTHR42103:SF2">
    <property type="entry name" value="AB HYDROLASE-1 DOMAIN-CONTAINING PROTEIN"/>
    <property type="match status" value="1"/>
</dbReference>
<name>A0A6N6VHN7_9HYPH</name>
<dbReference type="AlphaFoldDB" id="A0A6N6VHN7"/>
<dbReference type="PANTHER" id="PTHR42103">
    <property type="entry name" value="ALPHA/BETA-HYDROLASES SUPERFAMILY PROTEIN"/>
    <property type="match status" value="1"/>
</dbReference>
<dbReference type="InterPro" id="IPR029058">
    <property type="entry name" value="AB_hydrolase_fold"/>
</dbReference>
<dbReference type="InterPro" id="IPR000383">
    <property type="entry name" value="Xaa-Pro-like_dom"/>
</dbReference>
<keyword evidence="2" id="KW-0378">Hydrolase</keyword>
<dbReference type="EMBL" id="WESC01000006">
    <property type="protein sequence ID" value="KAB7740538.1"/>
    <property type="molecule type" value="Genomic_DNA"/>
</dbReference>
<keyword evidence="3" id="KW-1185">Reference proteome</keyword>
<evidence type="ECO:0000313" key="3">
    <source>
        <dbReference type="Proteomes" id="UP000468901"/>
    </source>
</evidence>
<proteinExistence type="predicted"/>
<reference evidence="2 3" key="1">
    <citation type="submission" date="2019-09" db="EMBL/GenBank/DDBJ databases">
        <title>Parvibaculum sedimenti sp. nov., isolated from sediment.</title>
        <authorList>
            <person name="Wang Y."/>
        </authorList>
    </citation>
    <scope>NUCLEOTIDE SEQUENCE [LARGE SCALE GENOMIC DNA]</scope>
    <source>
        <strain evidence="2 3">HXT-9</strain>
    </source>
</reference>
<dbReference type="SUPFAM" id="SSF53474">
    <property type="entry name" value="alpha/beta-Hydrolases"/>
    <property type="match status" value="1"/>
</dbReference>
<dbReference type="Proteomes" id="UP000468901">
    <property type="component" value="Unassembled WGS sequence"/>
</dbReference>
<evidence type="ECO:0000259" key="1">
    <source>
        <dbReference type="Pfam" id="PF02129"/>
    </source>
</evidence>
<dbReference type="Gene3D" id="3.40.50.1820">
    <property type="entry name" value="alpha/beta hydrolase"/>
    <property type="match status" value="1"/>
</dbReference>
<evidence type="ECO:0000313" key="2">
    <source>
        <dbReference type="EMBL" id="KAB7740538.1"/>
    </source>
</evidence>
<sequence>MPEVIFNGPAGRIEGRYHHSRKSNSPIALVLHPHPQFGGTMNNPVTYTLFQGFVNRGFSVLRFNFRGVGRSQGAFDSGIGELSDAASALDWLQAQNADASQCWIAGFSFGAWIAMQVLMRRPEIEGFISVAPPANMYDFTFLAPCPSSGLIVNGSADQVAPAADVQKLVDRLKTQKGIVIEHSTIDGANHFFDQHLEPLAAVSGAYLDKRLAAYAARD</sequence>
<dbReference type="Pfam" id="PF02129">
    <property type="entry name" value="Peptidase_S15"/>
    <property type="match status" value="1"/>
</dbReference>
<gene>
    <name evidence="2" type="ORF">F2P47_08405</name>
</gene>
<dbReference type="GO" id="GO:0016787">
    <property type="term" value="F:hydrolase activity"/>
    <property type="evidence" value="ECO:0007669"/>
    <property type="project" value="UniProtKB-KW"/>
</dbReference>
<comment type="caution">
    <text evidence="2">The sequence shown here is derived from an EMBL/GenBank/DDBJ whole genome shotgun (WGS) entry which is preliminary data.</text>
</comment>